<proteinExistence type="inferred from homology"/>
<dbReference type="PANTHER" id="PTHR43085:SF1">
    <property type="entry name" value="PSEUDOURIDINE KINASE-RELATED"/>
    <property type="match status" value="1"/>
</dbReference>
<evidence type="ECO:0000256" key="4">
    <source>
        <dbReference type="ARBA" id="ARBA00022777"/>
    </source>
</evidence>
<dbReference type="InterPro" id="IPR050306">
    <property type="entry name" value="PfkB_Carbo_kinase"/>
</dbReference>
<feature type="domain" description="Carbohydrate kinase PfkB" evidence="6">
    <location>
        <begin position="9"/>
        <end position="319"/>
    </location>
</feature>
<accession>A0A5R8Z5A6</accession>
<keyword evidence="4 7" id="KW-0418">Kinase</keyword>
<evidence type="ECO:0000256" key="3">
    <source>
        <dbReference type="ARBA" id="ARBA00022741"/>
    </source>
</evidence>
<name>A0A5R8Z5A6_9ACTN</name>
<dbReference type="InterPro" id="IPR002173">
    <property type="entry name" value="Carboh/pur_kinase_PfkB_CS"/>
</dbReference>
<dbReference type="EMBL" id="VANP01000004">
    <property type="protein sequence ID" value="TLP60890.1"/>
    <property type="molecule type" value="Genomic_DNA"/>
</dbReference>
<dbReference type="GO" id="GO:0016301">
    <property type="term" value="F:kinase activity"/>
    <property type="evidence" value="ECO:0007669"/>
    <property type="project" value="UniProtKB-KW"/>
</dbReference>
<dbReference type="Pfam" id="PF00294">
    <property type="entry name" value="PfkB"/>
    <property type="match status" value="1"/>
</dbReference>
<evidence type="ECO:0000313" key="8">
    <source>
        <dbReference type="Proteomes" id="UP000309033"/>
    </source>
</evidence>
<dbReference type="InterPro" id="IPR011611">
    <property type="entry name" value="PfkB_dom"/>
</dbReference>
<dbReference type="GO" id="GO:0005524">
    <property type="term" value="F:ATP binding"/>
    <property type="evidence" value="ECO:0007669"/>
    <property type="project" value="UniProtKB-KW"/>
</dbReference>
<keyword evidence="2" id="KW-0808">Transferase</keyword>
<dbReference type="OrthoDB" id="9795789at2"/>
<evidence type="ECO:0000256" key="1">
    <source>
        <dbReference type="ARBA" id="ARBA00010688"/>
    </source>
</evidence>
<dbReference type="SUPFAM" id="SSF53613">
    <property type="entry name" value="Ribokinase-like"/>
    <property type="match status" value="1"/>
</dbReference>
<keyword evidence="5" id="KW-0067">ATP-binding</keyword>
<sequence>MTFLVTGESLVDLIGAPGSWTFTAVPGGSPLNVAVALAALGRPVRFAGETGDDLFGGLLRDHLTRHGIGAGDLAPAASTGLAFARVGADGSASYDFRFEWRLSAPVALDGVTCLHTGSLATLVAPGGDHVRALMRAAKAAGVTVSYDPNIRPSLAGDRSAAVALVEECVRLSRLVKVSAEDLDWLYPGEPGLDVARRWAGLGPELVVVTRGGDGAAAVLRDGLSGAGLSGDGLSDDGLSGEGVPGDGVITCLAPAVEVVDTVGAGDTFTAAYLDALHDDALHGKPLPDGALTPARVAEALRRGCAAAAIVCTRAGAVPPTRAEVNSFSLGTGLSRAEEGHT</sequence>
<keyword evidence="8" id="KW-1185">Reference proteome</keyword>
<dbReference type="CDD" id="cd01167">
    <property type="entry name" value="bac_FRK"/>
    <property type="match status" value="1"/>
</dbReference>
<dbReference type="Proteomes" id="UP000309033">
    <property type="component" value="Unassembled WGS sequence"/>
</dbReference>
<dbReference type="Gene3D" id="3.40.1190.20">
    <property type="match status" value="1"/>
</dbReference>
<evidence type="ECO:0000256" key="5">
    <source>
        <dbReference type="ARBA" id="ARBA00022840"/>
    </source>
</evidence>
<evidence type="ECO:0000259" key="6">
    <source>
        <dbReference type="Pfam" id="PF00294"/>
    </source>
</evidence>
<comment type="similarity">
    <text evidence="1">Belongs to the carbohydrate kinase PfkB family.</text>
</comment>
<dbReference type="InterPro" id="IPR029056">
    <property type="entry name" value="Ribokinase-like"/>
</dbReference>
<gene>
    <name evidence="7" type="ORF">FED44_13660</name>
</gene>
<organism evidence="7 8">
    <name type="scientific">Microbispora triticiradicis</name>
    <dbReference type="NCBI Taxonomy" id="2200763"/>
    <lineage>
        <taxon>Bacteria</taxon>
        <taxon>Bacillati</taxon>
        <taxon>Actinomycetota</taxon>
        <taxon>Actinomycetes</taxon>
        <taxon>Streptosporangiales</taxon>
        <taxon>Streptosporangiaceae</taxon>
        <taxon>Microbispora</taxon>
    </lineage>
</organism>
<protein>
    <submittedName>
        <fullName evidence="7">Carbohydrate kinase</fullName>
    </submittedName>
</protein>
<reference evidence="7" key="1">
    <citation type="submission" date="2019-05" db="EMBL/GenBank/DDBJ databases">
        <title>Isolation, diversity and antifungal activity of Actinobacteria from wheat.</title>
        <authorList>
            <person name="Yu B."/>
        </authorList>
    </citation>
    <scope>NUCLEOTIDE SEQUENCE [LARGE SCALE GENOMIC DNA]</scope>
    <source>
        <strain evidence="7">NEAU-HEGS1-5</strain>
    </source>
</reference>
<dbReference type="PROSITE" id="PS00584">
    <property type="entry name" value="PFKB_KINASES_2"/>
    <property type="match status" value="1"/>
</dbReference>
<comment type="caution">
    <text evidence="7">The sequence shown here is derived from an EMBL/GenBank/DDBJ whole genome shotgun (WGS) entry which is preliminary data.</text>
</comment>
<keyword evidence="3" id="KW-0547">Nucleotide-binding</keyword>
<dbReference type="PANTHER" id="PTHR43085">
    <property type="entry name" value="HEXOKINASE FAMILY MEMBER"/>
    <property type="match status" value="1"/>
</dbReference>
<dbReference type="AlphaFoldDB" id="A0A5R8Z5A6"/>
<evidence type="ECO:0000256" key="2">
    <source>
        <dbReference type="ARBA" id="ARBA00022679"/>
    </source>
</evidence>
<dbReference type="PROSITE" id="PS00583">
    <property type="entry name" value="PFKB_KINASES_1"/>
    <property type="match status" value="1"/>
</dbReference>
<evidence type="ECO:0000313" key="7">
    <source>
        <dbReference type="EMBL" id="TLP60890.1"/>
    </source>
</evidence>